<proteinExistence type="predicted"/>
<organism evidence="2 3">
    <name type="scientific">Mucuna pruriens</name>
    <name type="common">Velvet bean</name>
    <name type="synonym">Dolichos pruriens</name>
    <dbReference type="NCBI Taxonomy" id="157652"/>
    <lineage>
        <taxon>Eukaryota</taxon>
        <taxon>Viridiplantae</taxon>
        <taxon>Streptophyta</taxon>
        <taxon>Embryophyta</taxon>
        <taxon>Tracheophyta</taxon>
        <taxon>Spermatophyta</taxon>
        <taxon>Magnoliopsida</taxon>
        <taxon>eudicotyledons</taxon>
        <taxon>Gunneridae</taxon>
        <taxon>Pentapetalae</taxon>
        <taxon>rosids</taxon>
        <taxon>fabids</taxon>
        <taxon>Fabales</taxon>
        <taxon>Fabaceae</taxon>
        <taxon>Papilionoideae</taxon>
        <taxon>50 kb inversion clade</taxon>
        <taxon>NPAAA clade</taxon>
        <taxon>indigoferoid/millettioid clade</taxon>
        <taxon>Phaseoleae</taxon>
        <taxon>Mucuna</taxon>
    </lineage>
</organism>
<feature type="transmembrane region" description="Helical" evidence="1">
    <location>
        <begin position="48"/>
        <end position="68"/>
    </location>
</feature>
<reference evidence="2" key="1">
    <citation type="submission" date="2018-05" db="EMBL/GenBank/DDBJ databases">
        <title>Draft genome of Mucuna pruriens seed.</title>
        <authorList>
            <person name="Nnadi N.E."/>
            <person name="Vos R."/>
            <person name="Hasami M.H."/>
            <person name="Devisetty U.K."/>
            <person name="Aguiy J.C."/>
        </authorList>
    </citation>
    <scope>NUCLEOTIDE SEQUENCE [LARGE SCALE GENOMIC DNA]</scope>
    <source>
        <strain evidence="2">JCA_2017</strain>
    </source>
</reference>
<keyword evidence="1" id="KW-0472">Membrane</keyword>
<dbReference type="EMBL" id="QJKJ01009532">
    <property type="protein sequence ID" value="RDX76362.1"/>
    <property type="molecule type" value="Genomic_DNA"/>
</dbReference>
<protein>
    <submittedName>
        <fullName evidence="2">Uncharacterized protein</fullName>
    </submittedName>
</protein>
<evidence type="ECO:0000256" key="1">
    <source>
        <dbReference type="SAM" id="Phobius"/>
    </source>
</evidence>
<keyword evidence="1" id="KW-0812">Transmembrane</keyword>
<evidence type="ECO:0000313" key="2">
    <source>
        <dbReference type="EMBL" id="RDX76362.1"/>
    </source>
</evidence>
<keyword evidence="3" id="KW-1185">Reference proteome</keyword>
<dbReference type="AlphaFoldDB" id="A0A371FDI3"/>
<feature type="non-terminal residue" evidence="2">
    <location>
        <position position="1"/>
    </location>
</feature>
<gene>
    <name evidence="2" type="ORF">CR513_43658</name>
</gene>
<keyword evidence="1" id="KW-1133">Transmembrane helix</keyword>
<evidence type="ECO:0000313" key="3">
    <source>
        <dbReference type="Proteomes" id="UP000257109"/>
    </source>
</evidence>
<accession>A0A371FDI3</accession>
<name>A0A371FDI3_MUCPR</name>
<comment type="caution">
    <text evidence="2">The sequence shown here is derived from an EMBL/GenBank/DDBJ whole genome shotgun (WGS) entry which is preliminary data.</text>
</comment>
<sequence length="84" mass="9495">MQDDERSLTIGKEGSHFWHPLNPELGLIRETLRWIWNLFDPLNSNSSSSAVTTIFTLLVFNFVLLVVLQGTKGISDCKMNGASW</sequence>
<dbReference type="Proteomes" id="UP000257109">
    <property type="component" value="Unassembled WGS sequence"/>
</dbReference>